<dbReference type="CDD" id="cd09272">
    <property type="entry name" value="RNase_HI_RT_Ty1"/>
    <property type="match status" value="1"/>
</dbReference>
<gene>
    <name evidence="1" type="ORF">LIER_27278</name>
</gene>
<dbReference type="PANTHER" id="PTHR11439:SF467">
    <property type="entry name" value="INTEGRASE CATALYTIC DOMAIN-CONTAINING PROTEIN"/>
    <property type="match status" value="1"/>
</dbReference>
<dbReference type="PANTHER" id="PTHR11439">
    <property type="entry name" value="GAG-POL-RELATED RETROTRANSPOSON"/>
    <property type="match status" value="1"/>
</dbReference>
<dbReference type="Proteomes" id="UP001454036">
    <property type="component" value="Unassembled WGS sequence"/>
</dbReference>
<protein>
    <recommendedName>
        <fullName evidence="3">Gag-pol polyprotein</fullName>
    </recommendedName>
</protein>
<sequence>MCPSNEEERKNMSRVPYASAVESLMFAIICDLDKRKSTTGFVFTLANGAVSWISKLQNIVALSTTEAEYMATTQACNETVWIQRLLEELRHKQECITLFCDSQSALYIARNLAFHSRTKHIGVYYHFVREKVEEGTIDMRKIHTKQNPADYMTKAVSTDKFIWRRTFSGLTNTSAM</sequence>
<evidence type="ECO:0008006" key="3">
    <source>
        <dbReference type="Google" id="ProtNLM"/>
    </source>
</evidence>
<comment type="caution">
    <text evidence="1">The sequence shown here is derived from an EMBL/GenBank/DDBJ whole genome shotgun (WGS) entry which is preliminary data.</text>
</comment>
<keyword evidence="2" id="KW-1185">Reference proteome</keyword>
<proteinExistence type="predicted"/>
<dbReference type="EMBL" id="BAABME010008738">
    <property type="protein sequence ID" value="GAA0173719.1"/>
    <property type="molecule type" value="Genomic_DNA"/>
</dbReference>
<evidence type="ECO:0000313" key="2">
    <source>
        <dbReference type="Proteomes" id="UP001454036"/>
    </source>
</evidence>
<organism evidence="1 2">
    <name type="scientific">Lithospermum erythrorhizon</name>
    <name type="common">Purple gromwell</name>
    <name type="synonym">Lithospermum officinale var. erythrorhizon</name>
    <dbReference type="NCBI Taxonomy" id="34254"/>
    <lineage>
        <taxon>Eukaryota</taxon>
        <taxon>Viridiplantae</taxon>
        <taxon>Streptophyta</taxon>
        <taxon>Embryophyta</taxon>
        <taxon>Tracheophyta</taxon>
        <taxon>Spermatophyta</taxon>
        <taxon>Magnoliopsida</taxon>
        <taxon>eudicotyledons</taxon>
        <taxon>Gunneridae</taxon>
        <taxon>Pentapetalae</taxon>
        <taxon>asterids</taxon>
        <taxon>lamiids</taxon>
        <taxon>Boraginales</taxon>
        <taxon>Boraginaceae</taxon>
        <taxon>Boraginoideae</taxon>
        <taxon>Lithospermeae</taxon>
        <taxon>Lithospermum</taxon>
    </lineage>
</organism>
<reference evidence="1 2" key="1">
    <citation type="submission" date="2024-01" db="EMBL/GenBank/DDBJ databases">
        <title>The complete chloroplast genome sequence of Lithospermum erythrorhizon: insights into the phylogenetic relationship among Boraginaceae species and the maternal lineages of purple gromwells.</title>
        <authorList>
            <person name="Okada T."/>
            <person name="Watanabe K."/>
        </authorList>
    </citation>
    <scope>NUCLEOTIDE SEQUENCE [LARGE SCALE GENOMIC DNA]</scope>
</reference>
<dbReference type="AlphaFoldDB" id="A0AAV3RBF6"/>
<evidence type="ECO:0000313" key="1">
    <source>
        <dbReference type="EMBL" id="GAA0173719.1"/>
    </source>
</evidence>
<accession>A0AAV3RBF6</accession>
<name>A0AAV3RBF6_LITER</name>